<reference evidence="9" key="1">
    <citation type="journal article" date="2023" name="Nat. Commun.">
        <title>Diploid and tetraploid genomes of Acorus and the evolution of monocots.</title>
        <authorList>
            <person name="Ma L."/>
            <person name="Liu K.W."/>
            <person name="Li Z."/>
            <person name="Hsiao Y.Y."/>
            <person name="Qi Y."/>
            <person name="Fu T."/>
            <person name="Tang G.D."/>
            <person name="Zhang D."/>
            <person name="Sun W.H."/>
            <person name="Liu D.K."/>
            <person name="Li Y."/>
            <person name="Chen G.Z."/>
            <person name="Liu X.D."/>
            <person name="Liao X.Y."/>
            <person name="Jiang Y.T."/>
            <person name="Yu X."/>
            <person name="Hao Y."/>
            <person name="Huang J."/>
            <person name="Zhao X.W."/>
            <person name="Ke S."/>
            <person name="Chen Y.Y."/>
            <person name="Wu W.L."/>
            <person name="Hsu J.L."/>
            <person name="Lin Y.F."/>
            <person name="Huang M.D."/>
            <person name="Li C.Y."/>
            <person name="Huang L."/>
            <person name="Wang Z.W."/>
            <person name="Zhao X."/>
            <person name="Zhong W.Y."/>
            <person name="Peng D.H."/>
            <person name="Ahmad S."/>
            <person name="Lan S."/>
            <person name="Zhang J.S."/>
            <person name="Tsai W.C."/>
            <person name="Van de Peer Y."/>
            <person name="Liu Z.J."/>
        </authorList>
    </citation>
    <scope>NUCLEOTIDE SEQUENCE</scope>
    <source>
        <strain evidence="9">CP</strain>
    </source>
</reference>
<feature type="compositionally biased region" description="Basic and acidic residues" evidence="7">
    <location>
        <begin position="245"/>
        <end position="268"/>
    </location>
</feature>
<evidence type="ECO:0000256" key="2">
    <source>
        <dbReference type="ARBA" id="ARBA00022737"/>
    </source>
</evidence>
<keyword evidence="10" id="KW-1185">Reference proteome</keyword>
<dbReference type="GO" id="GO:0003700">
    <property type="term" value="F:DNA-binding transcription factor activity"/>
    <property type="evidence" value="ECO:0007669"/>
    <property type="project" value="InterPro"/>
</dbReference>
<dbReference type="PROSITE" id="PS50811">
    <property type="entry name" value="WRKY"/>
    <property type="match status" value="2"/>
</dbReference>
<dbReference type="InterPro" id="IPR036576">
    <property type="entry name" value="WRKY_dom_sf"/>
</dbReference>
<name>A0AAV9CL33_ACOCL</name>
<feature type="compositionally biased region" description="Basic and acidic residues" evidence="7">
    <location>
        <begin position="459"/>
        <end position="471"/>
    </location>
</feature>
<dbReference type="Pfam" id="PF03106">
    <property type="entry name" value="WRKY"/>
    <property type="match status" value="2"/>
</dbReference>
<feature type="domain" description="WRKY" evidence="8">
    <location>
        <begin position="354"/>
        <end position="419"/>
    </location>
</feature>
<dbReference type="FunFam" id="2.20.25.80:FF:000006">
    <property type="entry name" value="WRKY transcription factor"/>
    <property type="match status" value="2"/>
</dbReference>
<evidence type="ECO:0000256" key="6">
    <source>
        <dbReference type="ARBA" id="ARBA00023242"/>
    </source>
</evidence>
<proteinExistence type="predicted"/>
<feature type="compositionally biased region" description="Basic and acidic residues" evidence="7">
    <location>
        <begin position="12"/>
        <end position="28"/>
    </location>
</feature>
<dbReference type="EMBL" id="JAUJYO010000019">
    <property type="protein sequence ID" value="KAK1288832.1"/>
    <property type="molecule type" value="Genomic_DNA"/>
</dbReference>
<keyword evidence="6" id="KW-0539">Nucleus</keyword>
<evidence type="ECO:0000259" key="8">
    <source>
        <dbReference type="PROSITE" id="PS50811"/>
    </source>
</evidence>
<dbReference type="InterPro" id="IPR044810">
    <property type="entry name" value="WRKY_plant"/>
</dbReference>
<dbReference type="GO" id="GO:0043565">
    <property type="term" value="F:sequence-specific DNA binding"/>
    <property type="evidence" value="ECO:0007669"/>
    <property type="project" value="InterPro"/>
</dbReference>
<dbReference type="PANTHER" id="PTHR31221">
    <property type="entry name" value="WRKY TRANSCRIPTION FACTOR PROTEIN 1-RELATED"/>
    <property type="match status" value="1"/>
</dbReference>
<feature type="compositionally biased region" description="Polar residues" evidence="7">
    <location>
        <begin position="162"/>
        <end position="184"/>
    </location>
</feature>
<dbReference type="PANTHER" id="PTHR31221:SF193">
    <property type="entry name" value="WRKY TRANSCRIPTION FACTOR PROTEIN 1-RELATED"/>
    <property type="match status" value="1"/>
</dbReference>
<feature type="region of interest" description="Disordered" evidence="7">
    <location>
        <begin position="239"/>
        <end position="326"/>
    </location>
</feature>
<feature type="compositionally biased region" description="Basic and acidic residues" evidence="7">
    <location>
        <begin position="310"/>
        <end position="326"/>
    </location>
</feature>
<evidence type="ECO:0000256" key="1">
    <source>
        <dbReference type="ARBA" id="ARBA00004123"/>
    </source>
</evidence>
<dbReference type="SUPFAM" id="SSF118290">
    <property type="entry name" value="WRKY DNA-binding domain"/>
    <property type="match status" value="2"/>
</dbReference>
<evidence type="ECO:0000313" key="10">
    <source>
        <dbReference type="Proteomes" id="UP001180020"/>
    </source>
</evidence>
<reference evidence="9" key="2">
    <citation type="submission" date="2023-06" db="EMBL/GenBank/DDBJ databases">
        <authorList>
            <person name="Ma L."/>
            <person name="Liu K.-W."/>
            <person name="Li Z."/>
            <person name="Hsiao Y.-Y."/>
            <person name="Qi Y."/>
            <person name="Fu T."/>
            <person name="Tang G."/>
            <person name="Zhang D."/>
            <person name="Sun W.-H."/>
            <person name="Liu D.-K."/>
            <person name="Li Y."/>
            <person name="Chen G.-Z."/>
            <person name="Liu X.-D."/>
            <person name="Liao X.-Y."/>
            <person name="Jiang Y.-T."/>
            <person name="Yu X."/>
            <person name="Hao Y."/>
            <person name="Huang J."/>
            <person name="Zhao X.-W."/>
            <person name="Ke S."/>
            <person name="Chen Y.-Y."/>
            <person name="Wu W.-L."/>
            <person name="Hsu J.-L."/>
            <person name="Lin Y.-F."/>
            <person name="Huang M.-D."/>
            <person name="Li C.-Y."/>
            <person name="Huang L."/>
            <person name="Wang Z.-W."/>
            <person name="Zhao X."/>
            <person name="Zhong W.-Y."/>
            <person name="Peng D.-H."/>
            <person name="Ahmad S."/>
            <person name="Lan S."/>
            <person name="Zhang J.-S."/>
            <person name="Tsai W.-C."/>
            <person name="Van De Peer Y."/>
            <person name="Liu Z.-J."/>
        </authorList>
    </citation>
    <scope>NUCLEOTIDE SEQUENCE</scope>
    <source>
        <strain evidence="9">CP</strain>
        <tissue evidence="9">Leaves</tissue>
    </source>
</reference>
<evidence type="ECO:0000256" key="3">
    <source>
        <dbReference type="ARBA" id="ARBA00023015"/>
    </source>
</evidence>
<comment type="subcellular location">
    <subcellularLocation>
        <location evidence="1">Nucleus</location>
    </subcellularLocation>
</comment>
<evidence type="ECO:0000256" key="4">
    <source>
        <dbReference type="ARBA" id="ARBA00023125"/>
    </source>
</evidence>
<evidence type="ECO:0000256" key="7">
    <source>
        <dbReference type="SAM" id="MobiDB-lite"/>
    </source>
</evidence>
<keyword evidence="4" id="KW-0238">DNA-binding</keyword>
<dbReference type="Proteomes" id="UP001180020">
    <property type="component" value="Unassembled WGS sequence"/>
</dbReference>
<accession>A0AAV9CL33</accession>
<feature type="domain" description="WRKY" evidence="8">
    <location>
        <begin position="186"/>
        <end position="250"/>
    </location>
</feature>
<dbReference type="Gene3D" id="2.20.25.80">
    <property type="entry name" value="WRKY domain"/>
    <property type="match status" value="2"/>
</dbReference>
<dbReference type="InterPro" id="IPR003657">
    <property type="entry name" value="WRKY_dom"/>
</dbReference>
<protein>
    <submittedName>
        <fullName evidence="9">WRKY transcription factor 4</fullName>
    </submittedName>
</protein>
<evidence type="ECO:0000313" key="9">
    <source>
        <dbReference type="EMBL" id="KAK1288832.1"/>
    </source>
</evidence>
<feature type="region of interest" description="Disordered" evidence="7">
    <location>
        <begin position="1"/>
        <end position="28"/>
    </location>
</feature>
<sequence>MADTQRSVVAVDEERKTGDDGEEAKKFKTPKVEETLADDGGGSRTLYQLLSGAMAPPPTVSEAKTSVIPVSAVEPLRIPVVAIPCYIAQAPFVESAGFQGQFAMSHQAVLASVTAQAIKAQAQMQMQAGYPPSSGLLPTSFTESTLTALSPRPLQQLPLPVSNDNASAPDTENQPSPDQESLSAQVNLKVASDGYNWRKYGQKQVKSSESSRSYYKCTQASCSVKKKVERCPDGRVTEITYRGQHNHERPQKIRSSKERGGVESHGGDETPDTPSGKLVSESSTSRTEQSPLHVKPEPQVLCSSDGDGDADTKTVEKHGDEPDPKRRLAESIVTYSAPHFKAVKEPKVVVQTSSDVGPVADGYRWRKYGQKFVKGNPNPRSYYKCTFTGCAVRKHVERTSDDAKAIMITYEGKHNHDLPTPRNGHDSPATAVRLSETSIPTTKDEQTSTSDSKSNQITGEKELELGGEKTLESAQTLLSISLNPASEEGGAKNTDSIKPPIFNENHTAVSV</sequence>
<keyword evidence="5" id="KW-0804">Transcription</keyword>
<feature type="region of interest" description="Disordered" evidence="7">
    <location>
        <begin position="154"/>
        <end position="184"/>
    </location>
</feature>
<gene>
    <name evidence="9" type="primary">WRKY4</name>
    <name evidence="9" type="ORF">QJS10_CPB19g00699</name>
</gene>
<keyword evidence="2" id="KW-0677">Repeat</keyword>
<keyword evidence="3" id="KW-0805">Transcription regulation</keyword>
<organism evidence="9 10">
    <name type="scientific">Acorus calamus</name>
    <name type="common">Sweet flag</name>
    <dbReference type="NCBI Taxonomy" id="4465"/>
    <lineage>
        <taxon>Eukaryota</taxon>
        <taxon>Viridiplantae</taxon>
        <taxon>Streptophyta</taxon>
        <taxon>Embryophyta</taxon>
        <taxon>Tracheophyta</taxon>
        <taxon>Spermatophyta</taxon>
        <taxon>Magnoliopsida</taxon>
        <taxon>Liliopsida</taxon>
        <taxon>Acoraceae</taxon>
        <taxon>Acorus</taxon>
    </lineage>
</organism>
<dbReference type="GO" id="GO:0005634">
    <property type="term" value="C:nucleus"/>
    <property type="evidence" value="ECO:0007669"/>
    <property type="project" value="UniProtKB-SubCell"/>
</dbReference>
<feature type="compositionally biased region" description="Polar residues" evidence="7">
    <location>
        <begin position="473"/>
        <end position="484"/>
    </location>
</feature>
<dbReference type="AlphaFoldDB" id="A0AAV9CL33"/>
<dbReference type="SMART" id="SM00774">
    <property type="entry name" value="WRKY"/>
    <property type="match status" value="2"/>
</dbReference>
<feature type="compositionally biased region" description="Polar residues" evidence="7">
    <location>
        <begin position="435"/>
        <end position="457"/>
    </location>
</feature>
<evidence type="ECO:0000256" key="5">
    <source>
        <dbReference type="ARBA" id="ARBA00023163"/>
    </source>
</evidence>
<feature type="compositionally biased region" description="Polar residues" evidence="7">
    <location>
        <begin position="280"/>
        <end position="290"/>
    </location>
</feature>
<feature type="region of interest" description="Disordered" evidence="7">
    <location>
        <begin position="435"/>
        <end position="511"/>
    </location>
</feature>
<comment type="caution">
    <text evidence="9">The sequence shown here is derived from an EMBL/GenBank/DDBJ whole genome shotgun (WGS) entry which is preliminary data.</text>
</comment>